<dbReference type="EMBL" id="BKCJ010151153">
    <property type="protein sequence ID" value="GEY09110.1"/>
    <property type="molecule type" value="Genomic_DNA"/>
</dbReference>
<organism evidence="3">
    <name type="scientific">Tanacetum cinerariifolium</name>
    <name type="common">Dalmatian daisy</name>
    <name type="synonym">Chrysanthemum cinerariifolium</name>
    <dbReference type="NCBI Taxonomy" id="118510"/>
    <lineage>
        <taxon>Eukaryota</taxon>
        <taxon>Viridiplantae</taxon>
        <taxon>Streptophyta</taxon>
        <taxon>Embryophyta</taxon>
        <taxon>Tracheophyta</taxon>
        <taxon>Spermatophyta</taxon>
        <taxon>Magnoliopsida</taxon>
        <taxon>eudicotyledons</taxon>
        <taxon>Gunneridae</taxon>
        <taxon>Pentapetalae</taxon>
        <taxon>asterids</taxon>
        <taxon>campanulids</taxon>
        <taxon>Asterales</taxon>
        <taxon>Asteraceae</taxon>
        <taxon>Asteroideae</taxon>
        <taxon>Anthemideae</taxon>
        <taxon>Anthemidinae</taxon>
        <taxon>Tanacetum</taxon>
    </lineage>
</organism>
<feature type="coiled-coil region" evidence="1">
    <location>
        <begin position="436"/>
        <end position="463"/>
    </location>
</feature>
<gene>
    <name evidence="3" type="ORF">Tci_381084</name>
</gene>
<reference evidence="3" key="1">
    <citation type="journal article" date="2019" name="Sci. Rep.">
        <title>Draft genome of Tanacetum cinerariifolium, the natural source of mosquito coil.</title>
        <authorList>
            <person name="Yamashiro T."/>
            <person name="Shiraishi A."/>
            <person name="Satake H."/>
            <person name="Nakayama K."/>
        </authorList>
    </citation>
    <scope>NUCLEOTIDE SEQUENCE</scope>
</reference>
<sequence>MSFSNRPDSDAVCYTKPLDSLKHWNDHFFWVDSFACPASFPWHTEKNVSREPFSKSTEFNADDYAILVARPAPFWKFSEPFLYLIGMSRNYTLDEDTYPIFLHDDRTEMDMFAFIQVADRTKIKVGERERAEGEARALDSTVRRIVLFLPVAPTRAESELKASVERLFDEGGSEDQLDSAVGGGQEAEKRQAITNAGGSSHPPKKLKGDYGASSEAAIYVFFTPEHESGAPADFITRLNICTIGASKRLVISSDSSYHFSTHASEAKGDSIIRSDVVPPMMSEAVVTSHAVDIPPVPKMGVKVTSPVRASLIQDSDSTEIVKVDIAGPSYSVRQDLSMGSRELNSKTLHQIFVPQWNVLNDALLDDYDVSREFVDHLAPPTFKRKRLESECEKQAELLKVRDAEIESLKARFLLKETEAVKAVHLRTRVSASVVTKKKHVSEIDALKQKNVALKNEKGSLDGKVIELQSLVSTKDLELKELNVVVSSLRSQKDGLAHELEVTCFGLRERLPGYENLTDQLEEFQDAQLKVVNDKVAKLDADLAKMACHLEEKFYPRLLTTISGRRWLLTHGLKLVLVKCLNSSEYLTDLGAPISRAIEKGMQDGLAVGINHGREGRSLIDVAAYNPFAEANFNSTLQELRELDYRLLAELKSHKDANVEDIMNLLRLEGPLADAPGMGDLQPDIEQLKYLRHVPAATTMTLSTTFTSTSSIPPITVDDYEIVHVDGQESPQGNVQGDVATVEFEKEDLNTTPEHDLLS</sequence>
<dbReference type="AlphaFoldDB" id="A0A699HG34"/>
<name>A0A699HG34_TANCI</name>
<evidence type="ECO:0000313" key="3">
    <source>
        <dbReference type="EMBL" id="GEY09110.1"/>
    </source>
</evidence>
<accession>A0A699HG34</accession>
<comment type="caution">
    <text evidence="3">The sequence shown here is derived from an EMBL/GenBank/DDBJ whole genome shotgun (WGS) entry which is preliminary data.</text>
</comment>
<evidence type="ECO:0000256" key="2">
    <source>
        <dbReference type="SAM" id="MobiDB-lite"/>
    </source>
</evidence>
<feature type="region of interest" description="Disordered" evidence="2">
    <location>
        <begin position="171"/>
        <end position="209"/>
    </location>
</feature>
<keyword evidence="1" id="KW-0175">Coiled coil</keyword>
<protein>
    <submittedName>
        <fullName evidence="3">Transposase (Putative), gypsy type</fullName>
    </submittedName>
</protein>
<evidence type="ECO:0000256" key="1">
    <source>
        <dbReference type="SAM" id="Coils"/>
    </source>
</evidence>
<proteinExistence type="predicted"/>